<dbReference type="EMBL" id="BGPR01041676">
    <property type="protein sequence ID" value="GBO17990.1"/>
    <property type="molecule type" value="Genomic_DNA"/>
</dbReference>
<keyword evidence="3" id="KW-1185">Reference proteome</keyword>
<evidence type="ECO:0000313" key="2">
    <source>
        <dbReference type="EMBL" id="GBO17990.1"/>
    </source>
</evidence>
<name>A0A4Y2V2K7_ARAVE</name>
<protein>
    <submittedName>
        <fullName evidence="1">Uncharacterized protein</fullName>
    </submittedName>
</protein>
<evidence type="ECO:0000313" key="1">
    <source>
        <dbReference type="EMBL" id="GBO17987.1"/>
    </source>
</evidence>
<organism evidence="1 3">
    <name type="scientific">Araneus ventricosus</name>
    <name type="common">Orbweaver spider</name>
    <name type="synonym">Epeira ventricosa</name>
    <dbReference type="NCBI Taxonomy" id="182803"/>
    <lineage>
        <taxon>Eukaryota</taxon>
        <taxon>Metazoa</taxon>
        <taxon>Ecdysozoa</taxon>
        <taxon>Arthropoda</taxon>
        <taxon>Chelicerata</taxon>
        <taxon>Arachnida</taxon>
        <taxon>Araneae</taxon>
        <taxon>Araneomorphae</taxon>
        <taxon>Entelegynae</taxon>
        <taxon>Araneoidea</taxon>
        <taxon>Araneidae</taxon>
        <taxon>Araneus</taxon>
    </lineage>
</organism>
<reference evidence="1 3" key="1">
    <citation type="journal article" date="2019" name="Sci. Rep.">
        <title>Orb-weaving spider Araneus ventricosus genome elucidates the spidroin gene catalogue.</title>
        <authorList>
            <person name="Kono N."/>
            <person name="Nakamura H."/>
            <person name="Ohtoshi R."/>
            <person name="Moran D.A.P."/>
            <person name="Shinohara A."/>
            <person name="Yoshida Y."/>
            <person name="Fujiwara M."/>
            <person name="Mori M."/>
            <person name="Tomita M."/>
            <person name="Arakawa K."/>
        </authorList>
    </citation>
    <scope>NUCLEOTIDE SEQUENCE [LARGE SCALE GENOMIC DNA]</scope>
</reference>
<accession>A0A4Y2V2K7</accession>
<proteinExistence type="predicted"/>
<sequence length="109" mass="13179">MQRRKSFELNSHVMFFIKIGYNSADNVFFKFKESRRDCRYPQRKKSYFKDSQAMFLLKVSWPSISTETTYDCRNYLQEFQEDPKKEKKVLSPFIPFHHKIHSASNTYAC</sequence>
<evidence type="ECO:0000313" key="3">
    <source>
        <dbReference type="Proteomes" id="UP000499080"/>
    </source>
</evidence>
<dbReference type="AlphaFoldDB" id="A0A4Y2V2K7"/>
<dbReference type="Proteomes" id="UP000499080">
    <property type="component" value="Unassembled WGS sequence"/>
</dbReference>
<dbReference type="EMBL" id="BGPR01041674">
    <property type="protein sequence ID" value="GBO17987.1"/>
    <property type="molecule type" value="Genomic_DNA"/>
</dbReference>
<gene>
    <name evidence="1" type="ORF">AVEN_110865_1</name>
    <name evidence="2" type="ORF">AVEN_203910_1</name>
</gene>
<comment type="caution">
    <text evidence="1">The sequence shown here is derived from an EMBL/GenBank/DDBJ whole genome shotgun (WGS) entry which is preliminary data.</text>
</comment>